<dbReference type="AlphaFoldDB" id="A0AAV1Q799"/>
<evidence type="ECO:0000256" key="2">
    <source>
        <dbReference type="ARBA" id="ARBA00004922"/>
    </source>
</evidence>
<evidence type="ECO:0000256" key="14">
    <source>
        <dbReference type="SAM" id="MobiDB-lite"/>
    </source>
</evidence>
<feature type="compositionally biased region" description="Low complexity" evidence="14">
    <location>
        <begin position="80"/>
        <end position="89"/>
    </location>
</feature>
<dbReference type="GO" id="GO:0006629">
    <property type="term" value="P:lipid metabolic process"/>
    <property type="evidence" value="ECO:0007669"/>
    <property type="project" value="UniProtKB-KW"/>
</dbReference>
<dbReference type="GO" id="GO:0008499">
    <property type="term" value="F:N-acetyl-beta-D-glucosaminide beta-(1,3)-galactosyltransferase activity"/>
    <property type="evidence" value="ECO:0007669"/>
    <property type="project" value="TreeGrafter"/>
</dbReference>
<keyword evidence="12" id="KW-0325">Glycoprotein</keyword>
<evidence type="ECO:0000256" key="8">
    <source>
        <dbReference type="ARBA" id="ARBA00022989"/>
    </source>
</evidence>
<reference evidence="15 16" key="1">
    <citation type="submission" date="2024-01" db="EMBL/GenBank/DDBJ databases">
        <authorList>
            <person name="Alioto T."/>
            <person name="Alioto T."/>
            <person name="Gomez Garrido J."/>
        </authorList>
    </citation>
    <scope>NUCLEOTIDE SEQUENCE [LARGE SCALE GENOMIC DNA]</scope>
</reference>
<evidence type="ECO:0000313" key="16">
    <source>
        <dbReference type="Proteomes" id="UP001314229"/>
    </source>
</evidence>
<dbReference type="PANTHER" id="PTHR11214">
    <property type="entry name" value="BETA-1,3-N-ACETYLGLUCOSAMINYLTRANSFERASE"/>
    <property type="match status" value="1"/>
</dbReference>
<gene>
    <name evidence="15" type="ORF">FSCOSCO3_A003807</name>
</gene>
<comment type="pathway">
    <text evidence="2">Protein modification; protein glycosylation.</text>
</comment>
<comment type="subcellular location">
    <subcellularLocation>
        <location evidence="1 13">Golgi apparatus membrane</location>
        <topology evidence="1 13">Single-pass type II membrane protein</topology>
    </subcellularLocation>
</comment>
<evidence type="ECO:0000313" key="15">
    <source>
        <dbReference type="EMBL" id="CAK6979270.1"/>
    </source>
</evidence>
<keyword evidence="10" id="KW-0443">Lipid metabolism</keyword>
<feature type="region of interest" description="Disordered" evidence="14">
    <location>
        <begin position="1"/>
        <end position="28"/>
    </location>
</feature>
<name>A0AAV1Q799_SCOSC</name>
<keyword evidence="9 13" id="KW-0333">Golgi apparatus</keyword>
<feature type="compositionally biased region" description="Polar residues" evidence="14">
    <location>
        <begin position="94"/>
        <end position="106"/>
    </location>
</feature>
<keyword evidence="6 13" id="KW-0812">Transmembrane</keyword>
<dbReference type="PANTHER" id="PTHR11214:SF115">
    <property type="entry name" value="HEXOSYLTRANSFERASE"/>
    <property type="match status" value="1"/>
</dbReference>
<dbReference type="Proteomes" id="UP001314229">
    <property type="component" value="Unassembled WGS sequence"/>
</dbReference>
<evidence type="ECO:0000256" key="3">
    <source>
        <dbReference type="ARBA" id="ARBA00008661"/>
    </source>
</evidence>
<dbReference type="Gene3D" id="3.90.550.50">
    <property type="match status" value="1"/>
</dbReference>
<protein>
    <recommendedName>
        <fullName evidence="13">Hexosyltransferase</fullName>
        <ecNumber evidence="13">2.4.1.-</ecNumber>
    </recommendedName>
</protein>
<keyword evidence="5" id="KW-0808">Transferase</keyword>
<proteinExistence type="inferred from homology"/>
<evidence type="ECO:0000256" key="9">
    <source>
        <dbReference type="ARBA" id="ARBA00023034"/>
    </source>
</evidence>
<evidence type="ECO:0000256" key="11">
    <source>
        <dbReference type="ARBA" id="ARBA00023136"/>
    </source>
</evidence>
<feature type="region of interest" description="Disordered" evidence="14">
    <location>
        <begin position="80"/>
        <end position="106"/>
    </location>
</feature>
<dbReference type="GO" id="GO:0000139">
    <property type="term" value="C:Golgi membrane"/>
    <property type="evidence" value="ECO:0007669"/>
    <property type="project" value="UniProtKB-SubCell"/>
</dbReference>
<evidence type="ECO:0000256" key="1">
    <source>
        <dbReference type="ARBA" id="ARBA00004323"/>
    </source>
</evidence>
<comment type="similarity">
    <text evidence="3 13">Belongs to the glycosyltransferase 31 family.</text>
</comment>
<sequence>MPDSGFGKRRQSLSEQLLPAPNQTLKPADSKKRCRCQCFFFILVMTVVLFFSNTNLKEIANDFMKHNTTTKWLNSFKSQSSNYVSPSVSDSRRSTPTPELTSGFTNKENSNAVLQSENITLKISRKINNTIVTNETDSVVIQQETVKPYVSPGPYYVEYPYKYHYIINEPKKCEEQKPFLVLMVPVAPHNVEHRKIVRSTWGGESNIEGKTVKLFFLLGMHNGVGVQAQVLQESIEHHDLIQSNFVDCYKNLTIKTMVMLEWLDSYCSGASYAMKVDSDTFVNLPLLIRMLRNAPKEHYLTGLVTQNAQVLRDPTSKWFMPWSVYPDQHYPTYALGLGYVLSLDLPRKLIEASRDIKALYIEDVYLGLCMKKLNISPTNPPKWNYFNSDRYLHYNRCIFSKLIVCLTTEHADRLWLWKDYKKPGPYC</sequence>
<dbReference type="FunFam" id="3.90.550.50:FF:000001">
    <property type="entry name" value="Hexosyltransferase"/>
    <property type="match status" value="1"/>
</dbReference>
<keyword evidence="7 13" id="KW-0735">Signal-anchor</keyword>
<organism evidence="15 16">
    <name type="scientific">Scomber scombrus</name>
    <name type="common">Atlantic mackerel</name>
    <name type="synonym">Scomber vernalis</name>
    <dbReference type="NCBI Taxonomy" id="13677"/>
    <lineage>
        <taxon>Eukaryota</taxon>
        <taxon>Metazoa</taxon>
        <taxon>Chordata</taxon>
        <taxon>Craniata</taxon>
        <taxon>Vertebrata</taxon>
        <taxon>Euteleostomi</taxon>
        <taxon>Actinopterygii</taxon>
        <taxon>Neopterygii</taxon>
        <taxon>Teleostei</taxon>
        <taxon>Neoteleostei</taxon>
        <taxon>Acanthomorphata</taxon>
        <taxon>Pelagiaria</taxon>
        <taxon>Scombriformes</taxon>
        <taxon>Scombridae</taxon>
        <taxon>Scomber</taxon>
    </lineage>
</organism>
<keyword evidence="8 13" id="KW-1133">Transmembrane helix</keyword>
<dbReference type="Pfam" id="PF01762">
    <property type="entry name" value="Galactosyl_T"/>
    <property type="match status" value="1"/>
</dbReference>
<dbReference type="EC" id="2.4.1.-" evidence="13"/>
<dbReference type="EMBL" id="CAWUFR010000563">
    <property type="protein sequence ID" value="CAK6979270.1"/>
    <property type="molecule type" value="Genomic_DNA"/>
</dbReference>
<accession>A0AAV1Q799</accession>
<comment type="caution">
    <text evidence="15">The sequence shown here is derived from an EMBL/GenBank/DDBJ whole genome shotgun (WGS) entry which is preliminary data.</text>
</comment>
<evidence type="ECO:0000256" key="12">
    <source>
        <dbReference type="ARBA" id="ARBA00023180"/>
    </source>
</evidence>
<evidence type="ECO:0000256" key="6">
    <source>
        <dbReference type="ARBA" id="ARBA00022692"/>
    </source>
</evidence>
<keyword evidence="16" id="KW-1185">Reference proteome</keyword>
<evidence type="ECO:0000256" key="4">
    <source>
        <dbReference type="ARBA" id="ARBA00022676"/>
    </source>
</evidence>
<keyword evidence="4 13" id="KW-0328">Glycosyltransferase</keyword>
<evidence type="ECO:0000256" key="5">
    <source>
        <dbReference type="ARBA" id="ARBA00022679"/>
    </source>
</evidence>
<feature type="transmembrane region" description="Helical" evidence="13">
    <location>
        <begin position="38"/>
        <end position="56"/>
    </location>
</feature>
<evidence type="ECO:0000256" key="7">
    <source>
        <dbReference type="ARBA" id="ARBA00022968"/>
    </source>
</evidence>
<dbReference type="InterPro" id="IPR002659">
    <property type="entry name" value="Glyco_trans_31"/>
</dbReference>
<dbReference type="GO" id="GO:0006493">
    <property type="term" value="P:protein O-linked glycosylation"/>
    <property type="evidence" value="ECO:0007669"/>
    <property type="project" value="TreeGrafter"/>
</dbReference>
<evidence type="ECO:0000256" key="10">
    <source>
        <dbReference type="ARBA" id="ARBA00023098"/>
    </source>
</evidence>
<keyword evidence="11 13" id="KW-0472">Membrane</keyword>
<evidence type="ECO:0000256" key="13">
    <source>
        <dbReference type="RuleBase" id="RU363063"/>
    </source>
</evidence>